<keyword evidence="4" id="KW-1185">Reference proteome</keyword>
<dbReference type="PANTHER" id="PTHR11895">
    <property type="entry name" value="TRANSAMIDASE"/>
    <property type="match status" value="1"/>
</dbReference>
<feature type="domain" description="Amidase" evidence="2">
    <location>
        <begin position="14"/>
        <end position="418"/>
    </location>
</feature>
<dbReference type="SUPFAM" id="SSF75304">
    <property type="entry name" value="Amidase signature (AS) enzymes"/>
    <property type="match status" value="1"/>
</dbReference>
<evidence type="ECO:0000259" key="2">
    <source>
        <dbReference type="Pfam" id="PF01425"/>
    </source>
</evidence>
<evidence type="ECO:0000256" key="1">
    <source>
        <dbReference type="SAM" id="MobiDB-lite"/>
    </source>
</evidence>
<organism evidence="3 4">
    <name type="scientific">Ferruginivarius sediminum</name>
    <dbReference type="NCBI Taxonomy" id="2661937"/>
    <lineage>
        <taxon>Bacteria</taxon>
        <taxon>Pseudomonadati</taxon>
        <taxon>Pseudomonadota</taxon>
        <taxon>Alphaproteobacteria</taxon>
        <taxon>Rhodospirillales</taxon>
        <taxon>Rhodospirillaceae</taxon>
        <taxon>Ferruginivarius</taxon>
    </lineage>
</organism>
<dbReference type="InterPro" id="IPR000120">
    <property type="entry name" value="Amidase"/>
</dbReference>
<gene>
    <name evidence="3" type="ORF">DRB17_17445</name>
</gene>
<evidence type="ECO:0000313" key="4">
    <source>
        <dbReference type="Proteomes" id="UP000253941"/>
    </source>
</evidence>
<name>A0A369T5H9_9PROT</name>
<dbReference type="Gene3D" id="3.90.1300.10">
    <property type="entry name" value="Amidase signature (AS) domain"/>
    <property type="match status" value="1"/>
</dbReference>
<reference evidence="3 4" key="1">
    <citation type="submission" date="2018-07" db="EMBL/GenBank/DDBJ databases">
        <title>Venubactetium sediminum gen. nov., sp. nov., isolated from a marine solar saltern.</title>
        <authorList>
            <person name="Wang S."/>
        </authorList>
    </citation>
    <scope>NUCLEOTIDE SEQUENCE [LARGE SCALE GENOMIC DNA]</scope>
    <source>
        <strain evidence="3 4">WD2A32</strain>
    </source>
</reference>
<dbReference type="GO" id="GO:0003824">
    <property type="term" value="F:catalytic activity"/>
    <property type="evidence" value="ECO:0007669"/>
    <property type="project" value="InterPro"/>
</dbReference>
<accession>A0A369T5H9</accession>
<dbReference type="PANTHER" id="PTHR11895:SF151">
    <property type="entry name" value="GLUTAMYL-TRNA(GLN) AMIDOTRANSFERASE SUBUNIT A"/>
    <property type="match status" value="1"/>
</dbReference>
<dbReference type="Proteomes" id="UP000253941">
    <property type="component" value="Unassembled WGS sequence"/>
</dbReference>
<sequence>MVRRIREGEITAAEVVEACLARIDADEERVQAWEVIARDHARKQAEIADRARKRGAPLGSLHGVPVGIKDIFDTFDMPTQNGTPLHKDRQPRKDAAAVERLREAGAIILGKTVTTELAVYHPGKTRNPHNPAHTPGGSSSGSAAAVAAGMVPLALGTQTNGSVIRPASFCGVFGYKPSFGSISRRGCLMQSPSLDHPGVFAGTLEDAALMAESLMAYDAEDGAMRMRARPALRQAAVDTPPVPPMLAFCKTPVWDQADADTQAAFAELVEVLGDDVNELELPQSFNSVHEMHRVVMESDLARNFAREYERGRDQLSAKLVEMIERGQQERAVDYARAIDGARILNNVADGIFSDFDAIVTPATPGEAPHGLDATGNPTFCTIWTYTGMPAVSIPLFTGSNGLPIGVQLVAAHGDDARLMRTANWLIGKVNGAA</sequence>
<comment type="caution">
    <text evidence="3">The sequence shown here is derived from an EMBL/GenBank/DDBJ whole genome shotgun (WGS) entry which is preliminary data.</text>
</comment>
<dbReference type="Pfam" id="PF01425">
    <property type="entry name" value="Amidase"/>
    <property type="match status" value="1"/>
</dbReference>
<dbReference type="AlphaFoldDB" id="A0A369T5H9"/>
<proteinExistence type="predicted"/>
<evidence type="ECO:0000313" key="3">
    <source>
        <dbReference type="EMBL" id="RDD60591.1"/>
    </source>
</evidence>
<dbReference type="InterPro" id="IPR023631">
    <property type="entry name" value="Amidase_dom"/>
</dbReference>
<protein>
    <submittedName>
        <fullName evidence="3">Amidase</fullName>
    </submittedName>
</protein>
<feature type="region of interest" description="Disordered" evidence="1">
    <location>
        <begin position="122"/>
        <end position="143"/>
    </location>
</feature>
<dbReference type="InterPro" id="IPR036928">
    <property type="entry name" value="AS_sf"/>
</dbReference>
<dbReference type="EMBL" id="QPMH01000024">
    <property type="protein sequence ID" value="RDD60591.1"/>
    <property type="molecule type" value="Genomic_DNA"/>
</dbReference>